<feature type="DNA-binding region" description="H-T-H motif" evidence="4">
    <location>
        <begin position="38"/>
        <end position="57"/>
    </location>
</feature>
<evidence type="ECO:0000256" key="4">
    <source>
        <dbReference type="PROSITE-ProRule" id="PRU00335"/>
    </source>
</evidence>
<gene>
    <name evidence="6" type="ORF">D1825_07195</name>
</gene>
<dbReference type="SUPFAM" id="SSF46689">
    <property type="entry name" value="Homeodomain-like"/>
    <property type="match status" value="1"/>
</dbReference>
<dbReference type="SUPFAM" id="SSF48498">
    <property type="entry name" value="Tetracyclin repressor-like, C-terminal domain"/>
    <property type="match status" value="1"/>
</dbReference>
<evidence type="ECO:0000256" key="2">
    <source>
        <dbReference type="ARBA" id="ARBA00023125"/>
    </source>
</evidence>
<dbReference type="InterPro" id="IPR050109">
    <property type="entry name" value="HTH-type_TetR-like_transc_reg"/>
</dbReference>
<feature type="domain" description="HTH tetR-type" evidence="5">
    <location>
        <begin position="15"/>
        <end position="75"/>
    </location>
</feature>
<evidence type="ECO:0000313" key="7">
    <source>
        <dbReference type="Proteomes" id="UP000283374"/>
    </source>
</evidence>
<dbReference type="InterPro" id="IPR009057">
    <property type="entry name" value="Homeodomain-like_sf"/>
</dbReference>
<dbReference type="GO" id="GO:0000976">
    <property type="term" value="F:transcription cis-regulatory region binding"/>
    <property type="evidence" value="ECO:0007669"/>
    <property type="project" value="TreeGrafter"/>
</dbReference>
<protein>
    <submittedName>
        <fullName evidence="6">TetR/AcrR family transcriptional regulator</fullName>
    </submittedName>
</protein>
<evidence type="ECO:0000259" key="5">
    <source>
        <dbReference type="PROSITE" id="PS50977"/>
    </source>
</evidence>
<keyword evidence="2 4" id="KW-0238">DNA-binding</keyword>
<dbReference type="Pfam" id="PF17920">
    <property type="entry name" value="TetR_C_16"/>
    <property type="match status" value="1"/>
</dbReference>
<dbReference type="Proteomes" id="UP000283374">
    <property type="component" value="Unassembled WGS sequence"/>
</dbReference>
<dbReference type="PROSITE" id="PS50977">
    <property type="entry name" value="HTH_TETR_2"/>
    <property type="match status" value="1"/>
</dbReference>
<reference evidence="6 7" key="1">
    <citation type="submission" date="2018-08" db="EMBL/GenBank/DDBJ databases">
        <title>Cellulomonas rhizosphaerae sp. nov., a novel actinomycete isolated from soil.</title>
        <authorList>
            <person name="Tian Y."/>
        </authorList>
    </citation>
    <scope>NUCLEOTIDE SEQUENCE [LARGE SCALE GENOMIC DNA]</scope>
    <source>
        <strain evidence="6 7">NEAU-TCZ24</strain>
    </source>
</reference>
<keyword evidence="3" id="KW-0804">Transcription</keyword>
<dbReference type="PRINTS" id="PR00455">
    <property type="entry name" value="HTHTETR"/>
</dbReference>
<keyword evidence="7" id="KW-1185">Reference proteome</keyword>
<dbReference type="AlphaFoldDB" id="A0A413RMN0"/>
<comment type="caution">
    <text evidence="6">The sequence shown here is derived from an EMBL/GenBank/DDBJ whole genome shotgun (WGS) entry which is preliminary data.</text>
</comment>
<dbReference type="EMBL" id="QWKP01000171">
    <property type="protein sequence ID" value="RHA42629.1"/>
    <property type="molecule type" value="Genomic_DNA"/>
</dbReference>
<keyword evidence="1" id="KW-0805">Transcription regulation</keyword>
<proteinExistence type="predicted"/>
<dbReference type="Pfam" id="PF00440">
    <property type="entry name" value="TetR_N"/>
    <property type="match status" value="1"/>
</dbReference>
<dbReference type="InterPro" id="IPR001647">
    <property type="entry name" value="HTH_TetR"/>
</dbReference>
<dbReference type="InterPro" id="IPR041678">
    <property type="entry name" value="TetR_C_16"/>
</dbReference>
<dbReference type="InterPro" id="IPR036271">
    <property type="entry name" value="Tet_transcr_reg_TetR-rel_C_sf"/>
</dbReference>
<dbReference type="PANTHER" id="PTHR30055:SF234">
    <property type="entry name" value="HTH-TYPE TRANSCRIPTIONAL REGULATOR BETI"/>
    <property type="match status" value="1"/>
</dbReference>
<sequence>MGDDRRVETTETAPPTGREAVERAALGMFEEQGYAGTSVRAIAGAAGVDPALVIRWFGSKEDLFLRVLSLTEKPVPDLTGPLDTLGERLVAFALAPGQRDVRRDLTALVRASDSSSVRSRLRQITRTLFVERLVERLDGPNAELRSHLIASQLGGLLQSWDVAEDQNVAAASRDRIITLYGAALQALIDPPVE</sequence>
<evidence type="ECO:0000256" key="1">
    <source>
        <dbReference type="ARBA" id="ARBA00023015"/>
    </source>
</evidence>
<accession>A0A413RMN0</accession>
<dbReference type="GO" id="GO:0003700">
    <property type="term" value="F:DNA-binding transcription factor activity"/>
    <property type="evidence" value="ECO:0007669"/>
    <property type="project" value="TreeGrafter"/>
</dbReference>
<evidence type="ECO:0000256" key="3">
    <source>
        <dbReference type="ARBA" id="ARBA00023163"/>
    </source>
</evidence>
<dbReference type="PANTHER" id="PTHR30055">
    <property type="entry name" value="HTH-TYPE TRANSCRIPTIONAL REGULATOR RUTR"/>
    <property type="match status" value="1"/>
</dbReference>
<evidence type="ECO:0000313" key="6">
    <source>
        <dbReference type="EMBL" id="RHA42629.1"/>
    </source>
</evidence>
<dbReference type="Gene3D" id="1.10.357.10">
    <property type="entry name" value="Tetracycline Repressor, domain 2"/>
    <property type="match status" value="1"/>
</dbReference>
<organism evidence="6 7">
    <name type="scientific">Cellulomonas rhizosphaerae</name>
    <dbReference type="NCBI Taxonomy" id="2293719"/>
    <lineage>
        <taxon>Bacteria</taxon>
        <taxon>Bacillati</taxon>
        <taxon>Actinomycetota</taxon>
        <taxon>Actinomycetes</taxon>
        <taxon>Micrococcales</taxon>
        <taxon>Cellulomonadaceae</taxon>
        <taxon>Cellulomonas</taxon>
    </lineage>
</organism>
<name>A0A413RMN0_9CELL</name>